<name>A0A7W9YW08_9HYPH</name>
<dbReference type="SUPFAM" id="SSF52980">
    <property type="entry name" value="Restriction endonuclease-like"/>
    <property type="match status" value="1"/>
</dbReference>
<comment type="caution">
    <text evidence="2">The sequence shown here is derived from an EMBL/GenBank/DDBJ whole genome shotgun (WGS) entry which is preliminary data.</text>
</comment>
<dbReference type="Gene3D" id="3.40.960.10">
    <property type="entry name" value="VSR Endonuclease"/>
    <property type="match status" value="1"/>
</dbReference>
<dbReference type="InterPro" id="IPR007569">
    <property type="entry name" value="DUF559"/>
</dbReference>
<proteinExistence type="predicted"/>
<gene>
    <name evidence="2" type="ORF">HNQ75_001264</name>
</gene>
<dbReference type="CDD" id="cd01038">
    <property type="entry name" value="Endonuclease_DUF559"/>
    <property type="match status" value="1"/>
</dbReference>
<feature type="domain" description="DUF559" evidence="1">
    <location>
        <begin position="10"/>
        <end position="113"/>
    </location>
</feature>
<accession>A0A7W9YW08</accession>
<dbReference type="PANTHER" id="PTHR38590">
    <property type="entry name" value="BLL0828 PROTEIN"/>
    <property type="match status" value="1"/>
</dbReference>
<dbReference type="Pfam" id="PF04480">
    <property type="entry name" value="DUF559"/>
    <property type="match status" value="1"/>
</dbReference>
<dbReference type="AlphaFoldDB" id="A0A7W9YW08"/>
<keyword evidence="2" id="KW-0540">Nuclease</keyword>
<dbReference type="InterPro" id="IPR011335">
    <property type="entry name" value="Restrct_endonuc-II-like"/>
</dbReference>
<dbReference type="Proteomes" id="UP000535501">
    <property type="component" value="Unassembled WGS sequence"/>
</dbReference>
<keyword evidence="2" id="KW-0255">Endonuclease</keyword>
<dbReference type="InterPro" id="IPR047216">
    <property type="entry name" value="Endonuclease_DUF559_bact"/>
</dbReference>
<dbReference type="RefSeq" id="WP_077547256.1">
    <property type="nucleotide sequence ID" value="NZ_JACHEJ010000002.1"/>
</dbReference>
<evidence type="ECO:0000259" key="1">
    <source>
        <dbReference type="Pfam" id="PF04480"/>
    </source>
</evidence>
<sequence length="118" mass="14047">MRHQPPPINRDRARGMRRDPTRAEDMLWEALRDRRLAGAKFRRQVPLAHFILDFDCFERRLIVEVDGWQHAESRADGVRDAFFRSQGFQVLRFWNEEVEENINVVCLRILAELRDGGE</sequence>
<keyword evidence="3" id="KW-1185">Reference proteome</keyword>
<dbReference type="GO" id="GO:0004519">
    <property type="term" value="F:endonuclease activity"/>
    <property type="evidence" value="ECO:0007669"/>
    <property type="project" value="UniProtKB-KW"/>
</dbReference>
<dbReference type="EMBL" id="JACHEJ010000002">
    <property type="protein sequence ID" value="MBB6179310.1"/>
    <property type="molecule type" value="Genomic_DNA"/>
</dbReference>
<protein>
    <submittedName>
        <fullName evidence="2">Very-short-patch-repair endonuclease</fullName>
    </submittedName>
</protein>
<organism evidence="2 3">
    <name type="scientific">Pseudorhizobium flavum</name>
    <dbReference type="NCBI Taxonomy" id="1335061"/>
    <lineage>
        <taxon>Bacteria</taxon>
        <taxon>Pseudomonadati</taxon>
        <taxon>Pseudomonadota</taxon>
        <taxon>Alphaproteobacteria</taxon>
        <taxon>Hyphomicrobiales</taxon>
        <taxon>Rhizobiaceae</taxon>
        <taxon>Rhizobium/Agrobacterium group</taxon>
        <taxon>Pseudorhizobium</taxon>
    </lineage>
</organism>
<dbReference type="PANTHER" id="PTHR38590:SF1">
    <property type="entry name" value="BLL0828 PROTEIN"/>
    <property type="match status" value="1"/>
</dbReference>
<reference evidence="2 3" key="1">
    <citation type="submission" date="2020-08" db="EMBL/GenBank/DDBJ databases">
        <title>Genomic Encyclopedia of Type Strains, Phase IV (KMG-IV): sequencing the most valuable type-strain genomes for metagenomic binning, comparative biology and taxonomic classification.</title>
        <authorList>
            <person name="Goeker M."/>
        </authorList>
    </citation>
    <scope>NUCLEOTIDE SEQUENCE [LARGE SCALE GENOMIC DNA]</scope>
    <source>
        <strain evidence="2 3">DSM 102134</strain>
    </source>
</reference>
<keyword evidence="2" id="KW-0378">Hydrolase</keyword>
<evidence type="ECO:0000313" key="3">
    <source>
        <dbReference type="Proteomes" id="UP000535501"/>
    </source>
</evidence>
<evidence type="ECO:0000313" key="2">
    <source>
        <dbReference type="EMBL" id="MBB6179310.1"/>
    </source>
</evidence>